<dbReference type="Pfam" id="PF00498">
    <property type="entry name" value="FHA"/>
    <property type="match status" value="1"/>
</dbReference>
<keyword evidence="3" id="KW-0670">Pyruvate</keyword>
<dbReference type="CDD" id="cd00060">
    <property type="entry name" value="FHA"/>
    <property type="match status" value="2"/>
</dbReference>
<feature type="compositionally biased region" description="Low complexity" evidence="1">
    <location>
        <begin position="123"/>
        <end position="132"/>
    </location>
</feature>
<sequence>MAKLILTLDGALLGEHDIDNDALTIGRRPSNDVQIDNLAVSGNHAVVRVLGSDYFLEDLNSTNGTYIDGKPVKKHLLKHGDLIEVGKYQLRFVDESAIAAGNAAEEDFEKTMIIRPAAVQAMTQQPEAAPAVTPEPPPAPQPAPIHETAPQAAKPQDGLPVGHIQVLTGPSAGRELVLNKSLTTLGKPGVQVAVISRRPQGFFITHVEGANQPVVNGASIGVQAHALNDHDVIELAGVKMEFFQAGN</sequence>
<evidence type="ECO:0000313" key="3">
    <source>
        <dbReference type="EMBL" id="GBG13388.1"/>
    </source>
</evidence>
<dbReference type="InterPro" id="IPR000253">
    <property type="entry name" value="FHA_dom"/>
</dbReference>
<comment type="caution">
    <text evidence="3">The sequence shown here is derived from an EMBL/GenBank/DDBJ whole genome shotgun (WGS) entry which is preliminary data.</text>
</comment>
<dbReference type="RefSeq" id="WP_109014596.1">
    <property type="nucleotide sequence ID" value="NZ_BDOQ01000003.1"/>
</dbReference>
<dbReference type="PROSITE" id="PS50006">
    <property type="entry name" value="FHA_DOMAIN"/>
    <property type="match status" value="1"/>
</dbReference>
<evidence type="ECO:0000256" key="1">
    <source>
        <dbReference type="SAM" id="MobiDB-lite"/>
    </source>
</evidence>
<feature type="compositionally biased region" description="Pro residues" evidence="1">
    <location>
        <begin position="133"/>
        <end position="143"/>
    </location>
</feature>
<reference evidence="3 4" key="1">
    <citation type="journal article" date="2018" name="Environ. Microbiol.">
        <title>Isolation and genomic characterization of Novimethylophilus kurashikiensis gen. nov. sp. nov., a new lanthanide-dependent methylotrophic species of Methylophilaceae.</title>
        <authorList>
            <person name="Lv H."/>
            <person name="Sahin N."/>
            <person name="Tani A."/>
        </authorList>
    </citation>
    <scope>NUCLEOTIDE SEQUENCE [LARGE SCALE GENOMIC DNA]</scope>
    <source>
        <strain evidence="3 4">La2-4</strain>
    </source>
</reference>
<gene>
    <name evidence="3" type="ORF">NMK_0935</name>
</gene>
<dbReference type="SMART" id="SM00240">
    <property type="entry name" value="FHA"/>
    <property type="match status" value="1"/>
</dbReference>
<proteinExistence type="predicted"/>
<dbReference type="Proteomes" id="UP000245081">
    <property type="component" value="Unassembled WGS sequence"/>
</dbReference>
<evidence type="ECO:0000259" key="2">
    <source>
        <dbReference type="PROSITE" id="PS50006"/>
    </source>
</evidence>
<dbReference type="InterPro" id="IPR050923">
    <property type="entry name" value="Cell_Proc_Reg/RNA_Proc"/>
</dbReference>
<dbReference type="AlphaFoldDB" id="A0A2R5F768"/>
<dbReference type="SUPFAM" id="SSF49879">
    <property type="entry name" value="SMAD/FHA domain"/>
    <property type="match status" value="2"/>
</dbReference>
<feature type="domain" description="FHA" evidence="2">
    <location>
        <begin position="23"/>
        <end position="72"/>
    </location>
</feature>
<feature type="region of interest" description="Disordered" evidence="1">
    <location>
        <begin position="123"/>
        <end position="159"/>
    </location>
</feature>
<evidence type="ECO:0000313" key="4">
    <source>
        <dbReference type="Proteomes" id="UP000245081"/>
    </source>
</evidence>
<protein>
    <submittedName>
        <fullName evidence="3">Phosphoenolpyruvate synthase</fullName>
    </submittedName>
</protein>
<keyword evidence="4" id="KW-1185">Reference proteome</keyword>
<name>A0A2R5F768_9PROT</name>
<dbReference type="InterPro" id="IPR008984">
    <property type="entry name" value="SMAD_FHA_dom_sf"/>
</dbReference>
<accession>A0A2R5F768</accession>
<dbReference type="OrthoDB" id="151099at2"/>
<dbReference type="Gene3D" id="2.60.200.20">
    <property type="match status" value="2"/>
</dbReference>
<dbReference type="EMBL" id="BDOQ01000003">
    <property type="protein sequence ID" value="GBG13388.1"/>
    <property type="molecule type" value="Genomic_DNA"/>
</dbReference>
<organism evidence="3 4">
    <name type="scientific">Novimethylophilus kurashikiensis</name>
    <dbReference type="NCBI Taxonomy" id="1825523"/>
    <lineage>
        <taxon>Bacteria</taxon>
        <taxon>Pseudomonadati</taxon>
        <taxon>Pseudomonadota</taxon>
        <taxon>Betaproteobacteria</taxon>
        <taxon>Nitrosomonadales</taxon>
        <taxon>Methylophilaceae</taxon>
        <taxon>Novimethylophilus</taxon>
    </lineage>
</organism>
<dbReference type="PANTHER" id="PTHR23308">
    <property type="entry name" value="NUCLEAR INHIBITOR OF PROTEIN PHOSPHATASE-1"/>
    <property type="match status" value="1"/>
</dbReference>